<accession>A0A5P0ZKD1</accession>
<reference evidence="1 2" key="1">
    <citation type="journal article" date="2019" name="Syst. Appl. Microbiol.">
        <title>Polyphasic characterization of two novel Lactobacillus spp. isolated from blown salami packages: Description of Lactobacillus halodurans sp. nov. and Lactobacillus salsicarnum sp. nov.</title>
        <authorList>
            <person name="Schuster J.A."/>
            <person name="Klingl A."/>
            <person name="Vogel R.F."/>
            <person name="Ehrmann M.A."/>
        </authorList>
    </citation>
    <scope>NUCLEOTIDE SEQUENCE [LARGE SCALE GENOMIC DNA]</scope>
    <source>
        <strain evidence="1 2">TMW 1.2118</strain>
    </source>
</reference>
<gene>
    <name evidence="1" type="ORF">FHL02_11135</name>
</gene>
<dbReference type="Proteomes" id="UP000380386">
    <property type="component" value="Unassembled WGS sequence"/>
</dbReference>
<comment type="caution">
    <text evidence="1">The sequence shown here is derived from an EMBL/GenBank/DDBJ whole genome shotgun (WGS) entry which is preliminary data.</text>
</comment>
<dbReference type="EMBL" id="VDFM01000023">
    <property type="protein sequence ID" value="MQS53576.1"/>
    <property type="molecule type" value="Genomic_DNA"/>
</dbReference>
<dbReference type="OrthoDB" id="2918624at2"/>
<dbReference type="AlphaFoldDB" id="A0A5P0ZKD1"/>
<name>A0A5P0ZKD1_9LACO</name>
<organism evidence="1 2">
    <name type="scientific">Companilactobacillus mishanensis</name>
    <dbReference type="NCBI Taxonomy" id="2486008"/>
    <lineage>
        <taxon>Bacteria</taxon>
        <taxon>Bacillati</taxon>
        <taxon>Bacillota</taxon>
        <taxon>Bacilli</taxon>
        <taxon>Lactobacillales</taxon>
        <taxon>Lactobacillaceae</taxon>
        <taxon>Companilactobacillus</taxon>
    </lineage>
</organism>
<evidence type="ECO:0000313" key="1">
    <source>
        <dbReference type="EMBL" id="MQS53576.1"/>
    </source>
</evidence>
<proteinExistence type="predicted"/>
<evidence type="ECO:0000313" key="2">
    <source>
        <dbReference type="Proteomes" id="UP000380386"/>
    </source>
</evidence>
<sequence>MTTLNEHCEWLLNEVDKLQQTQVHYEDRAFLLSLKSVINEQNKRSEQIQNELDGRLWNHTNW</sequence>
<protein>
    <submittedName>
        <fullName evidence="1">Uncharacterized protein</fullName>
    </submittedName>
</protein>